<proteinExistence type="predicted"/>
<accession>A0ABR0DZI1</accession>
<evidence type="ECO:0008006" key="3">
    <source>
        <dbReference type="Google" id="ProtNLM"/>
    </source>
</evidence>
<keyword evidence="2" id="KW-1185">Reference proteome</keyword>
<gene>
    <name evidence="1" type="ORF">PRZ48_013936</name>
</gene>
<dbReference type="EMBL" id="JAXOVC010000013">
    <property type="protein sequence ID" value="KAK4494580.1"/>
    <property type="molecule type" value="Genomic_DNA"/>
</dbReference>
<comment type="caution">
    <text evidence="1">The sequence shown here is derived from an EMBL/GenBank/DDBJ whole genome shotgun (WGS) entry which is preliminary data.</text>
</comment>
<sequence length="270" mass="30888">MATTSPHGTAAPTDEVPLFVQQIQRPQRFVKIYMGQNTKPYIIQEYLLIKSSPVLASFLKSQVTRASDTPGVLEAAVLGLPEGREYDKAWRVVLFWVIYKRLLRHTEEQRWKPAPSDEIITLARTWVVGEKYGIPRLQNAVMVKLLYTFRDNHLLSDVGEINTMLQIRPVDSPLQRLIAEEVAALIHGGRLKDDDIAPSEETPGLFASLLAAFRDLRDRGSYLRNLWVRAVSARREFMVGEEYEVSWLDEDWRMEEVPLDIGLRSPDSNV</sequence>
<evidence type="ECO:0000313" key="2">
    <source>
        <dbReference type="Proteomes" id="UP001305779"/>
    </source>
</evidence>
<dbReference type="Proteomes" id="UP001305779">
    <property type="component" value="Unassembled WGS sequence"/>
</dbReference>
<protein>
    <recommendedName>
        <fullName evidence="3">BTB domain-containing protein</fullName>
    </recommendedName>
</protein>
<reference evidence="1 2" key="1">
    <citation type="journal article" date="2023" name="G3 (Bethesda)">
        <title>A chromosome-level genome assembly of Zasmidium syzygii isolated from banana leaves.</title>
        <authorList>
            <person name="van Westerhoven A.C."/>
            <person name="Mehrabi R."/>
            <person name="Talebi R."/>
            <person name="Steentjes M.B.F."/>
            <person name="Corcolon B."/>
            <person name="Chong P.A."/>
            <person name="Kema G.H.J."/>
            <person name="Seidl M.F."/>
        </authorList>
    </citation>
    <scope>NUCLEOTIDE SEQUENCE [LARGE SCALE GENOMIC DNA]</scope>
    <source>
        <strain evidence="1 2">P124</strain>
    </source>
</reference>
<name>A0ABR0DZI1_ZASCE</name>
<evidence type="ECO:0000313" key="1">
    <source>
        <dbReference type="EMBL" id="KAK4494580.1"/>
    </source>
</evidence>
<organism evidence="1 2">
    <name type="scientific">Zasmidium cellare</name>
    <name type="common">Wine cellar mold</name>
    <name type="synonym">Racodium cellare</name>
    <dbReference type="NCBI Taxonomy" id="395010"/>
    <lineage>
        <taxon>Eukaryota</taxon>
        <taxon>Fungi</taxon>
        <taxon>Dikarya</taxon>
        <taxon>Ascomycota</taxon>
        <taxon>Pezizomycotina</taxon>
        <taxon>Dothideomycetes</taxon>
        <taxon>Dothideomycetidae</taxon>
        <taxon>Mycosphaerellales</taxon>
        <taxon>Mycosphaerellaceae</taxon>
        <taxon>Zasmidium</taxon>
    </lineage>
</organism>